<feature type="transmembrane region" description="Helical" evidence="1">
    <location>
        <begin position="390"/>
        <end position="408"/>
    </location>
</feature>
<feature type="transmembrane region" description="Helical" evidence="1">
    <location>
        <begin position="108"/>
        <end position="130"/>
    </location>
</feature>
<feature type="transmembrane region" description="Helical" evidence="1">
    <location>
        <begin position="163"/>
        <end position="182"/>
    </location>
</feature>
<gene>
    <name evidence="3" type="ORF">LCGC14_0241230</name>
</gene>
<keyword evidence="1" id="KW-0472">Membrane</keyword>
<feature type="transmembrane region" description="Helical" evidence="1">
    <location>
        <begin position="320"/>
        <end position="343"/>
    </location>
</feature>
<dbReference type="EMBL" id="LAZR01000122">
    <property type="protein sequence ID" value="KKN89125.1"/>
    <property type="molecule type" value="Genomic_DNA"/>
</dbReference>
<dbReference type="Pfam" id="PF01970">
    <property type="entry name" value="TctA"/>
    <property type="match status" value="1"/>
</dbReference>
<dbReference type="PANTHER" id="PTHR35342">
    <property type="entry name" value="TRICARBOXYLIC TRANSPORT PROTEIN"/>
    <property type="match status" value="1"/>
</dbReference>
<proteinExistence type="predicted"/>
<keyword evidence="1" id="KW-1133">Transmembrane helix</keyword>
<feature type="transmembrane region" description="Helical" evidence="1">
    <location>
        <begin position="20"/>
        <end position="48"/>
    </location>
</feature>
<feature type="domain" description="DUF112" evidence="2">
    <location>
        <begin position="19"/>
        <end position="439"/>
    </location>
</feature>
<evidence type="ECO:0000256" key="1">
    <source>
        <dbReference type="SAM" id="Phobius"/>
    </source>
</evidence>
<sequence length="516" mass="53208">MTESFLWVGLANVVEPINLLAILAGTLIGMFIGAMPGLSATMAIALLLPLTYSLRPETGLAMLASLYLAAMYGGSIAAILLRTPGTPAAAATVLDGYPMAQKGEAGRALGLSLTASLIGGVISSIVLLTVAPLLGRIVLNFGPVEIFAVAVLGITIIGSLSQGSAILGLMSGAIGLLISMVGMDLTTGTPRFTFGILDLFGGVNFTVALIGLFSIPQAVRLIVMGQANAGDRISNVRDRMLPTGRQFLEMLPNSLRSSVIGVFTGLIPGTGGDTASWFAYNEAKRFSKHKAKFGTGYPAGIVAPEAANNAVVGGALIPTIALGIPGSSATAVLLGGLMVHGILPGPTLMTEYGDVTYTLLWAVMFANIALFLVGLLFTRACVAVTKIPNRVVGPVIVVLSVIGAFAINNSVFDIGLMIAFGIVGLAFDQFQIPTPPLVIGLILGPILDTTLQQSLLIGAGSWWIFLENPISATLLAVALLSVLQATPFFGSLARVFRKPRAEGAESAGGDMAGSRE</sequence>
<protein>
    <recommendedName>
        <fullName evidence="2">DUF112 domain-containing protein</fullName>
    </recommendedName>
</protein>
<feature type="transmembrane region" description="Helical" evidence="1">
    <location>
        <begin position="60"/>
        <end position="81"/>
    </location>
</feature>
<name>A0A0F9U7D0_9ZZZZ</name>
<dbReference type="PANTHER" id="PTHR35342:SF5">
    <property type="entry name" value="TRICARBOXYLIC TRANSPORT PROTEIN"/>
    <property type="match status" value="1"/>
</dbReference>
<dbReference type="AlphaFoldDB" id="A0A0F9U7D0"/>
<keyword evidence="1" id="KW-0812">Transmembrane</keyword>
<evidence type="ECO:0000313" key="3">
    <source>
        <dbReference type="EMBL" id="KKN89125.1"/>
    </source>
</evidence>
<comment type="caution">
    <text evidence="3">The sequence shown here is derived from an EMBL/GenBank/DDBJ whole genome shotgun (WGS) entry which is preliminary data.</text>
</comment>
<feature type="transmembrane region" description="Helical" evidence="1">
    <location>
        <begin position="355"/>
        <end position="378"/>
    </location>
</feature>
<organism evidence="3">
    <name type="scientific">marine sediment metagenome</name>
    <dbReference type="NCBI Taxonomy" id="412755"/>
    <lineage>
        <taxon>unclassified sequences</taxon>
        <taxon>metagenomes</taxon>
        <taxon>ecological metagenomes</taxon>
    </lineage>
</organism>
<feature type="transmembrane region" description="Helical" evidence="1">
    <location>
        <begin position="259"/>
        <end position="280"/>
    </location>
</feature>
<feature type="transmembrane region" description="Helical" evidence="1">
    <location>
        <begin position="470"/>
        <end position="490"/>
    </location>
</feature>
<reference evidence="3" key="1">
    <citation type="journal article" date="2015" name="Nature">
        <title>Complex archaea that bridge the gap between prokaryotes and eukaryotes.</title>
        <authorList>
            <person name="Spang A."/>
            <person name="Saw J.H."/>
            <person name="Jorgensen S.L."/>
            <person name="Zaremba-Niedzwiedzka K."/>
            <person name="Martijn J."/>
            <person name="Lind A.E."/>
            <person name="van Eijk R."/>
            <person name="Schleper C."/>
            <person name="Guy L."/>
            <person name="Ettema T.J."/>
        </authorList>
    </citation>
    <scope>NUCLEOTIDE SEQUENCE</scope>
</reference>
<feature type="transmembrane region" description="Helical" evidence="1">
    <location>
        <begin position="194"/>
        <end position="215"/>
    </location>
</feature>
<dbReference type="InterPro" id="IPR002823">
    <property type="entry name" value="DUF112_TM"/>
</dbReference>
<evidence type="ECO:0000259" key="2">
    <source>
        <dbReference type="Pfam" id="PF01970"/>
    </source>
</evidence>
<feature type="transmembrane region" description="Helical" evidence="1">
    <location>
        <begin position="137"/>
        <end position="157"/>
    </location>
</feature>
<accession>A0A0F9U7D0</accession>